<gene>
    <name evidence="7" type="ORF">HZU44_15290</name>
</gene>
<feature type="domain" description="CopC" evidence="6">
    <location>
        <begin position="41"/>
        <end position="131"/>
    </location>
</feature>
<reference evidence="7" key="1">
    <citation type="submission" date="2020-08" db="EMBL/GenBank/DDBJ databases">
        <title>A bifunctional nitrone conjugated secondary metabolite targeting the ribosome.</title>
        <authorList>
            <person name="Limbrick E.M."/>
            <person name="Graf M."/>
            <person name="Derewacz D.K."/>
            <person name="Nguyen F."/>
            <person name="Spraggins J.M."/>
            <person name="Wieland M."/>
            <person name="Ynigez-Gutierrez A.E."/>
            <person name="Reisman B.J."/>
            <person name="Zinshteyn B."/>
            <person name="McCulloch K."/>
            <person name="Iverson T.M."/>
            <person name="Green R."/>
            <person name="Wilson D.N."/>
            <person name="Bachmann B.O."/>
        </authorList>
    </citation>
    <scope>NUCLEOTIDE SEQUENCE</scope>
    <source>
        <strain evidence="7">Africana</strain>
    </source>
</reference>
<keyword evidence="5" id="KW-1133">Transmembrane helix</keyword>
<dbReference type="GO" id="GO:0005886">
    <property type="term" value="C:plasma membrane"/>
    <property type="evidence" value="ECO:0007669"/>
    <property type="project" value="TreeGrafter"/>
</dbReference>
<sequence length="201" mass="20365">MPRELSPPSGGRRRAAVAAVLAAVAGLLALAPGVARADGGLVSADPPAGAVLTAAPAEVTLDLDAGVDEGQSHVAVLDAASRRVTDAEPIRAGSSRLRLPLRVDAPGDYTVAYHVTFADGTAVTGAHRFSVGTGVAPAPLDDAARRASTDVVVDAHGHGIDGFSAFLLFVDGAVVAAVLALLWLRPRGGRAMVLRVDESRT</sequence>
<dbReference type="InterPro" id="IPR032694">
    <property type="entry name" value="CopC/D"/>
</dbReference>
<dbReference type="InterPro" id="IPR006311">
    <property type="entry name" value="TAT_signal"/>
</dbReference>
<evidence type="ECO:0000256" key="2">
    <source>
        <dbReference type="ARBA" id="ARBA00022723"/>
    </source>
</evidence>
<dbReference type="EMBL" id="CP058905">
    <property type="protein sequence ID" value="QLJ96351.1"/>
    <property type="molecule type" value="Genomic_DNA"/>
</dbReference>
<dbReference type="Gene3D" id="2.60.40.1220">
    <property type="match status" value="1"/>
</dbReference>
<dbReference type="PANTHER" id="PTHR34820:SF4">
    <property type="entry name" value="INNER MEMBRANE PROTEIN YEBZ"/>
    <property type="match status" value="1"/>
</dbReference>
<protein>
    <submittedName>
        <fullName evidence="7">Copper resistance protein CopC</fullName>
    </submittedName>
</protein>
<keyword evidence="2" id="KW-0479">Metal-binding</keyword>
<evidence type="ECO:0000256" key="1">
    <source>
        <dbReference type="ARBA" id="ARBA00004196"/>
    </source>
</evidence>
<keyword evidence="4" id="KW-0186">Copper</keyword>
<keyword evidence="5" id="KW-0472">Membrane</keyword>
<dbReference type="GO" id="GO:0030313">
    <property type="term" value="C:cell envelope"/>
    <property type="evidence" value="ECO:0007669"/>
    <property type="project" value="UniProtKB-SubCell"/>
</dbReference>
<name>A0A7D6CFF2_9ACTN</name>
<feature type="transmembrane region" description="Helical" evidence="5">
    <location>
        <begin position="163"/>
        <end position="184"/>
    </location>
</feature>
<dbReference type="PROSITE" id="PS51318">
    <property type="entry name" value="TAT"/>
    <property type="match status" value="1"/>
</dbReference>
<dbReference type="Pfam" id="PF04234">
    <property type="entry name" value="CopC"/>
    <property type="match status" value="1"/>
</dbReference>
<evidence type="ECO:0000259" key="6">
    <source>
        <dbReference type="Pfam" id="PF04234"/>
    </source>
</evidence>
<dbReference type="AlphaFoldDB" id="A0A7D6CFF2"/>
<dbReference type="InterPro" id="IPR014755">
    <property type="entry name" value="Cu-Rt/internalin_Ig-like"/>
</dbReference>
<keyword evidence="5" id="KW-0812">Transmembrane</keyword>
<evidence type="ECO:0000256" key="3">
    <source>
        <dbReference type="ARBA" id="ARBA00022729"/>
    </source>
</evidence>
<accession>A0A7D6CFF2</accession>
<dbReference type="SUPFAM" id="SSF81296">
    <property type="entry name" value="E set domains"/>
    <property type="match status" value="1"/>
</dbReference>
<organism evidence="7">
    <name type="scientific">Micromonospora carbonacea</name>
    <dbReference type="NCBI Taxonomy" id="47853"/>
    <lineage>
        <taxon>Bacteria</taxon>
        <taxon>Bacillati</taxon>
        <taxon>Actinomycetota</taxon>
        <taxon>Actinomycetes</taxon>
        <taxon>Micromonosporales</taxon>
        <taxon>Micromonosporaceae</taxon>
        <taxon>Micromonospora</taxon>
    </lineage>
</organism>
<dbReference type="GO" id="GO:0005507">
    <property type="term" value="F:copper ion binding"/>
    <property type="evidence" value="ECO:0007669"/>
    <property type="project" value="InterPro"/>
</dbReference>
<dbReference type="GO" id="GO:0046688">
    <property type="term" value="P:response to copper ion"/>
    <property type="evidence" value="ECO:0007669"/>
    <property type="project" value="InterPro"/>
</dbReference>
<dbReference type="InterPro" id="IPR007348">
    <property type="entry name" value="CopC_dom"/>
</dbReference>
<comment type="subcellular location">
    <subcellularLocation>
        <location evidence="1">Cell envelope</location>
    </subcellularLocation>
</comment>
<evidence type="ECO:0000313" key="7">
    <source>
        <dbReference type="EMBL" id="QLJ96351.1"/>
    </source>
</evidence>
<keyword evidence="3" id="KW-0732">Signal</keyword>
<evidence type="ECO:0000256" key="4">
    <source>
        <dbReference type="ARBA" id="ARBA00023008"/>
    </source>
</evidence>
<dbReference type="GO" id="GO:0006825">
    <property type="term" value="P:copper ion transport"/>
    <property type="evidence" value="ECO:0007669"/>
    <property type="project" value="InterPro"/>
</dbReference>
<dbReference type="GO" id="GO:0042597">
    <property type="term" value="C:periplasmic space"/>
    <property type="evidence" value="ECO:0007669"/>
    <property type="project" value="InterPro"/>
</dbReference>
<evidence type="ECO:0000256" key="5">
    <source>
        <dbReference type="SAM" id="Phobius"/>
    </source>
</evidence>
<dbReference type="InterPro" id="IPR014756">
    <property type="entry name" value="Ig_E-set"/>
</dbReference>
<dbReference type="PANTHER" id="PTHR34820">
    <property type="entry name" value="INNER MEMBRANE PROTEIN YEBZ"/>
    <property type="match status" value="1"/>
</dbReference>
<proteinExistence type="predicted"/>